<dbReference type="GO" id="GO:0005509">
    <property type="term" value="F:calcium ion binding"/>
    <property type="evidence" value="ECO:0007669"/>
    <property type="project" value="InterPro"/>
</dbReference>
<comment type="subcellular location">
    <subcellularLocation>
        <location evidence="1">Secreted</location>
    </subcellularLocation>
</comment>
<dbReference type="InterPro" id="IPR011049">
    <property type="entry name" value="Serralysin-like_metalloprot_C"/>
</dbReference>
<gene>
    <name evidence="3" type="ORF">I2H38_06355</name>
</gene>
<dbReference type="RefSeq" id="WP_196270978.1">
    <property type="nucleotide sequence ID" value="NZ_JADQDO010000002.1"/>
</dbReference>
<name>A0A931BQZ5_9HYPH</name>
<dbReference type="Proteomes" id="UP000599312">
    <property type="component" value="Unassembled WGS sequence"/>
</dbReference>
<proteinExistence type="predicted"/>
<dbReference type="AlphaFoldDB" id="A0A931BQZ5"/>
<dbReference type="PANTHER" id="PTHR38340">
    <property type="entry name" value="S-LAYER PROTEIN"/>
    <property type="match status" value="1"/>
</dbReference>
<reference evidence="3" key="1">
    <citation type="submission" date="2020-11" db="EMBL/GenBank/DDBJ databases">
        <authorList>
            <person name="Kim M.K."/>
        </authorList>
    </citation>
    <scope>NUCLEOTIDE SEQUENCE</scope>
    <source>
        <strain evidence="3">BT350</strain>
    </source>
</reference>
<sequence length="303" mass="31162">MVDFPKEQSIWAVSLEAVSPILVVDYAENYNNHAVALGFPTFSGIPRGSNYSPYFGSERGDVLRGGSEDNAYYGWMGNDRLYGNGGNDYLAGEAGNDKLYGGAGDDILNGGSGNDTLNGGSGNDTAYFLGNTNIKVSLATTKAQNTGQGKDVLISIENLVTGDGNDRLNGSAVANVLIANKGDDTLDGGFGNDRLTGGAGKDAFVFSTALDASANVDTITDFSVKDDMIHLNQAVFSALGAGALSAAAFCVGATAQDGDDRIIYDAATGAISYDPDGSGSAAQILFATVKAGLALSQSHFLVI</sequence>
<evidence type="ECO:0000313" key="3">
    <source>
        <dbReference type="EMBL" id="MBF9232998.1"/>
    </source>
</evidence>
<dbReference type="SUPFAM" id="SSF51120">
    <property type="entry name" value="beta-Roll"/>
    <property type="match status" value="2"/>
</dbReference>
<evidence type="ECO:0008006" key="5">
    <source>
        <dbReference type="Google" id="ProtNLM"/>
    </source>
</evidence>
<organism evidence="3 4">
    <name type="scientific">Microvirga alba</name>
    <dbReference type="NCBI Taxonomy" id="2791025"/>
    <lineage>
        <taxon>Bacteria</taxon>
        <taxon>Pseudomonadati</taxon>
        <taxon>Pseudomonadota</taxon>
        <taxon>Alphaproteobacteria</taxon>
        <taxon>Hyphomicrobiales</taxon>
        <taxon>Methylobacteriaceae</taxon>
        <taxon>Microvirga</taxon>
    </lineage>
</organism>
<dbReference type="PROSITE" id="PS00330">
    <property type="entry name" value="HEMOLYSIN_CALCIUM"/>
    <property type="match status" value="4"/>
</dbReference>
<evidence type="ECO:0000256" key="2">
    <source>
        <dbReference type="ARBA" id="ARBA00022525"/>
    </source>
</evidence>
<accession>A0A931BQZ5</accession>
<dbReference type="PRINTS" id="PR00313">
    <property type="entry name" value="CABNDNGRPT"/>
</dbReference>
<dbReference type="GO" id="GO:0005615">
    <property type="term" value="C:extracellular space"/>
    <property type="evidence" value="ECO:0007669"/>
    <property type="project" value="InterPro"/>
</dbReference>
<protein>
    <recommendedName>
        <fullName evidence="5">Calcium-binding protein</fullName>
    </recommendedName>
</protein>
<dbReference type="Pfam" id="PF00353">
    <property type="entry name" value="HemolysinCabind"/>
    <property type="match status" value="3"/>
</dbReference>
<keyword evidence="4" id="KW-1185">Reference proteome</keyword>
<dbReference type="InterPro" id="IPR018511">
    <property type="entry name" value="Hemolysin-typ_Ca-bd_CS"/>
</dbReference>
<dbReference type="InterPro" id="IPR001343">
    <property type="entry name" value="Hemolysn_Ca-bd"/>
</dbReference>
<evidence type="ECO:0000256" key="1">
    <source>
        <dbReference type="ARBA" id="ARBA00004613"/>
    </source>
</evidence>
<keyword evidence="2" id="KW-0964">Secreted</keyword>
<dbReference type="EMBL" id="JADQDO010000002">
    <property type="protein sequence ID" value="MBF9232998.1"/>
    <property type="molecule type" value="Genomic_DNA"/>
</dbReference>
<evidence type="ECO:0000313" key="4">
    <source>
        <dbReference type="Proteomes" id="UP000599312"/>
    </source>
</evidence>
<dbReference type="Gene3D" id="2.150.10.10">
    <property type="entry name" value="Serralysin-like metalloprotease, C-terminal"/>
    <property type="match status" value="2"/>
</dbReference>
<comment type="caution">
    <text evidence="3">The sequence shown here is derived from an EMBL/GenBank/DDBJ whole genome shotgun (WGS) entry which is preliminary data.</text>
</comment>
<dbReference type="PANTHER" id="PTHR38340:SF1">
    <property type="entry name" value="S-LAYER PROTEIN"/>
    <property type="match status" value="1"/>
</dbReference>
<dbReference type="InterPro" id="IPR050557">
    <property type="entry name" value="RTX_toxin/Mannuronan_C5-epim"/>
</dbReference>